<dbReference type="Proteomes" id="UP000241808">
    <property type="component" value="Unassembled WGS sequence"/>
</dbReference>
<dbReference type="PROSITE" id="PS50883">
    <property type="entry name" value="EAL"/>
    <property type="match status" value="1"/>
</dbReference>
<dbReference type="PANTHER" id="PTHR44757:SF2">
    <property type="entry name" value="BIOFILM ARCHITECTURE MAINTENANCE PROTEIN MBAA"/>
    <property type="match status" value="1"/>
</dbReference>
<dbReference type="InterPro" id="IPR001610">
    <property type="entry name" value="PAC"/>
</dbReference>
<protein>
    <submittedName>
        <fullName evidence="5">PAS domain S-box-containing protein/diguanylate cyclase (GGDEF)-like protein</fullName>
    </submittedName>
</protein>
<dbReference type="SMART" id="SM00052">
    <property type="entry name" value="EAL"/>
    <property type="match status" value="1"/>
</dbReference>
<dbReference type="AlphaFoldDB" id="A0A2T4YX23"/>
<dbReference type="SUPFAM" id="SSF55073">
    <property type="entry name" value="Nucleotide cyclase"/>
    <property type="match status" value="1"/>
</dbReference>
<dbReference type="NCBIfam" id="TIGR00229">
    <property type="entry name" value="sensory_box"/>
    <property type="match status" value="1"/>
</dbReference>
<feature type="domain" description="PAC" evidence="2">
    <location>
        <begin position="321"/>
        <end position="372"/>
    </location>
</feature>
<evidence type="ECO:0000259" key="4">
    <source>
        <dbReference type="PROSITE" id="PS50887"/>
    </source>
</evidence>
<accession>A0A2T4YX23</accession>
<reference evidence="5 6" key="1">
    <citation type="submission" date="2018-04" db="EMBL/GenBank/DDBJ databases">
        <title>Genomic Encyclopedia of Archaeal and Bacterial Type Strains, Phase II (KMG-II): from individual species to whole genera.</title>
        <authorList>
            <person name="Goeker M."/>
        </authorList>
    </citation>
    <scope>NUCLEOTIDE SEQUENCE [LARGE SCALE GENOMIC DNA]</scope>
    <source>
        <strain evidence="5 6">DSM 25521</strain>
    </source>
</reference>
<dbReference type="CDD" id="cd01948">
    <property type="entry name" value="EAL"/>
    <property type="match status" value="1"/>
</dbReference>
<organism evidence="5 6">
    <name type="scientific">Phreatobacter oligotrophus</name>
    <dbReference type="NCBI Taxonomy" id="1122261"/>
    <lineage>
        <taxon>Bacteria</taxon>
        <taxon>Pseudomonadati</taxon>
        <taxon>Pseudomonadota</taxon>
        <taxon>Alphaproteobacteria</taxon>
        <taxon>Hyphomicrobiales</taxon>
        <taxon>Phreatobacteraceae</taxon>
        <taxon>Phreatobacter</taxon>
    </lineage>
</organism>
<feature type="domain" description="PAC" evidence="2">
    <location>
        <begin position="194"/>
        <end position="245"/>
    </location>
</feature>
<keyword evidence="6" id="KW-1185">Reference proteome</keyword>
<dbReference type="NCBIfam" id="TIGR00254">
    <property type="entry name" value="GGDEF"/>
    <property type="match status" value="1"/>
</dbReference>
<evidence type="ECO:0000313" key="5">
    <source>
        <dbReference type="EMBL" id="PTM50328.1"/>
    </source>
</evidence>
<dbReference type="Gene3D" id="3.20.20.450">
    <property type="entry name" value="EAL domain"/>
    <property type="match status" value="1"/>
</dbReference>
<dbReference type="InterPro" id="IPR000014">
    <property type="entry name" value="PAS"/>
</dbReference>
<dbReference type="SMART" id="SM00086">
    <property type="entry name" value="PAC"/>
    <property type="match status" value="3"/>
</dbReference>
<feature type="domain" description="GGDEF" evidence="4">
    <location>
        <begin position="404"/>
        <end position="537"/>
    </location>
</feature>
<feature type="domain" description="EAL" evidence="3">
    <location>
        <begin position="546"/>
        <end position="801"/>
    </location>
</feature>
<dbReference type="PANTHER" id="PTHR44757">
    <property type="entry name" value="DIGUANYLATE CYCLASE DGCP"/>
    <property type="match status" value="1"/>
</dbReference>
<dbReference type="Pfam" id="PF00990">
    <property type="entry name" value="GGDEF"/>
    <property type="match status" value="1"/>
</dbReference>
<dbReference type="InterPro" id="IPR029787">
    <property type="entry name" value="Nucleotide_cyclase"/>
</dbReference>
<dbReference type="Pfam" id="PF08448">
    <property type="entry name" value="PAS_4"/>
    <property type="match status" value="1"/>
</dbReference>
<sequence>MTIAGMGYWVANTCDPETFWISPELADLVGVPSGPIAIKVLRERYEGEGASRVFEGFRTCISTGAPYAVDVVYRHPDGRLLNLRIHGEAERDSQGAIVRVSGIVVDTTRETEALKRIADSEQMLADFLDTATDWCWQTDAEHRFTRFEAGSQSRRSINGSRVLGRSRWELDIPEGSRHEVEQIRAAMEAHQPFRDIDYTVNTQAGQRRMRTSGKPIFGPDGTFEGYRGTAADVTELRDAERLLLNRSAALAEAHRIGRMGSWSFLLGDEMVTWSEELFAVTGFDPSTFDSRNTAVLAMFEPEDRQKLIDIQVAVLKGGGARSVDVRLACPDGRVRDFAVTCKGEEVAGKIVGFVGTVQDVTERKQAQRQLEELAYADPLTGLANRAMFKQSLTTVIGKALLEGRFATLYLVDLDRFKEVNDAFGHAAGDELLCRVAAILRREFGDGAFIARLGGDEFAILVERSHQHEDVRIIAEDLIAALSGPIDLSSGEAFVGATVGVAMLPEHATSTDQAMRHADLALYMGKEAGRGRCMLFETAFAEAVEQRLLLARDLRHAIEENELHAFYQPQVSIATGKVVGFEALLRWTHRERGPISPAEFIPVAENSGIIVDLGLWILREACQQAKAWLDQGLPPRTMSVNVSPAQFWAMDFETAVAAVLAETGLPAELLCLELTESLFVDQSEDRISRTLGSLSALGVQLALDDFGSGYSSLGYLTRLPFHRLKVDRSFVDGIAGQPAKRKLLAGIIALSHGLGLSTVAEGAEKRADVDVLRELGCDTVQGYVYSRPVAPDAAPVVAASIEAEPLPDHRPQCLIPDADTAAMIAALG</sequence>
<name>A0A2T4YX23_9HYPH</name>
<evidence type="ECO:0000259" key="3">
    <source>
        <dbReference type="PROSITE" id="PS50883"/>
    </source>
</evidence>
<dbReference type="InterPro" id="IPR013656">
    <property type="entry name" value="PAS_4"/>
</dbReference>
<dbReference type="Pfam" id="PF00563">
    <property type="entry name" value="EAL"/>
    <property type="match status" value="1"/>
</dbReference>
<proteinExistence type="predicted"/>
<dbReference type="Gene3D" id="3.30.450.20">
    <property type="entry name" value="PAS domain"/>
    <property type="match status" value="3"/>
</dbReference>
<dbReference type="CDD" id="cd00130">
    <property type="entry name" value="PAS"/>
    <property type="match status" value="1"/>
</dbReference>
<dbReference type="InterPro" id="IPR013655">
    <property type="entry name" value="PAS_fold_3"/>
</dbReference>
<dbReference type="PROSITE" id="PS50887">
    <property type="entry name" value="GGDEF"/>
    <property type="match status" value="1"/>
</dbReference>
<dbReference type="InterPro" id="IPR035919">
    <property type="entry name" value="EAL_sf"/>
</dbReference>
<dbReference type="Gene3D" id="2.10.70.100">
    <property type="match status" value="1"/>
</dbReference>
<feature type="domain" description="PAS" evidence="1">
    <location>
        <begin position="267"/>
        <end position="318"/>
    </location>
</feature>
<dbReference type="SUPFAM" id="SSF55785">
    <property type="entry name" value="PYP-like sensor domain (PAS domain)"/>
    <property type="match status" value="3"/>
</dbReference>
<dbReference type="InterPro" id="IPR000160">
    <property type="entry name" value="GGDEF_dom"/>
</dbReference>
<evidence type="ECO:0000259" key="1">
    <source>
        <dbReference type="PROSITE" id="PS50112"/>
    </source>
</evidence>
<dbReference type="InterPro" id="IPR000700">
    <property type="entry name" value="PAS-assoc_C"/>
</dbReference>
<dbReference type="InterPro" id="IPR043128">
    <property type="entry name" value="Rev_trsase/Diguanyl_cyclase"/>
</dbReference>
<dbReference type="InterPro" id="IPR052155">
    <property type="entry name" value="Biofilm_reg_signaling"/>
</dbReference>
<dbReference type="CDD" id="cd01949">
    <property type="entry name" value="GGDEF"/>
    <property type="match status" value="1"/>
</dbReference>
<evidence type="ECO:0000313" key="6">
    <source>
        <dbReference type="Proteomes" id="UP000241808"/>
    </source>
</evidence>
<dbReference type="Gene3D" id="3.30.70.270">
    <property type="match status" value="1"/>
</dbReference>
<dbReference type="PROSITE" id="PS50112">
    <property type="entry name" value="PAS"/>
    <property type="match status" value="1"/>
</dbReference>
<dbReference type="InterPro" id="IPR035965">
    <property type="entry name" value="PAS-like_dom_sf"/>
</dbReference>
<evidence type="ECO:0000259" key="2">
    <source>
        <dbReference type="PROSITE" id="PS50113"/>
    </source>
</evidence>
<comment type="caution">
    <text evidence="5">The sequence shown here is derived from an EMBL/GenBank/DDBJ whole genome shotgun (WGS) entry which is preliminary data.</text>
</comment>
<gene>
    <name evidence="5" type="ORF">C8P69_11515</name>
</gene>
<feature type="domain" description="PAC" evidence="2">
    <location>
        <begin position="67"/>
        <end position="119"/>
    </location>
</feature>
<dbReference type="SMART" id="SM00267">
    <property type="entry name" value="GGDEF"/>
    <property type="match status" value="1"/>
</dbReference>
<dbReference type="PROSITE" id="PS50113">
    <property type="entry name" value="PAC"/>
    <property type="match status" value="3"/>
</dbReference>
<dbReference type="RefSeq" id="WP_245902168.1">
    <property type="nucleotide sequence ID" value="NZ_PZZL01000015.1"/>
</dbReference>
<dbReference type="Pfam" id="PF08447">
    <property type="entry name" value="PAS_3"/>
    <property type="match status" value="1"/>
</dbReference>
<dbReference type="EMBL" id="PZZL01000015">
    <property type="protein sequence ID" value="PTM50328.1"/>
    <property type="molecule type" value="Genomic_DNA"/>
</dbReference>
<dbReference type="InterPro" id="IPR001633">
    <property type="entry name" value="EAL_dom"/>
</dbReference>
<dbReference type="SUPFAM" id="SSF141868">
    <property type="entry name" value="EAL domain-like"/>
    <property type="match status" value="1"/>
</dbReference>